<keyword evidence="1" id="KW-0649">Protein kinase inhibitor</keyword>
<dbReference type="AlphaFoldDB" id="A0AAV1CS86"/>
<evidence type="ECO:0000256" key="2">
    <source>
        <dbReference type="ARBA" id="ARBA00023306"/>
    </source>
</evidence>
<dbReference type="InterPro" id="IPR040389">
    <property type="entry name" value="SMR"/>
</dbReference>
<name>A0AAV1CS86_OLDCO</name>
<dbReference type="Proteomes" id="UP001161247">
    <property type="component" value="Chromosome 3"/>
</dbReference>
<keyword evidence="5" id="KW-1185">Reference proteome</keyword>
<evidence type="ECO:0000313" key="5">
    <source>
        <dbReference type="Proteomes" id="UP001161247"/>
    </source>
</evidence>
<proteinExistence type="predicted"/>
<evidence type="ECO:0000256" key="3">
    <source>
        <dbReference type="SAM" id="MobiDB-lite"/>
    </source>
</evidence>
<feature type="compositionally biased region" description="Polar residues" evidence="3">
    <location>
        <begin position="16"/>
        <end position="28"/>
    </location>
</feature>
<dbReference type="GO" id="GO:0032875">
    <property type="term" value="P:regulation of DNA endoreduplication"/>
    <property type="evidence" value="ECO:0007669"/>
    <property type="project" value="InterPro"/>
</dbReference>
<evidence type="ECO:0000313" key="4">
    <source>
        <dbReference type="EMBL" id="CAI9098221.1"/>
    </source>
</evidence>
<gene>
    <name evidence="4" type="ORF">OLC1_LOCUS8495</name>
</gene>
<dbReference type="GO" id="GO:0004860">
    <property type="term" value="F:protein kinase inhibitor activity"/>
    <property type="evidence" value="ECO:0007669"/>
    <property type="project" value="UniProtKB-KW"/>
</dbReference>
<sequence>MEDQVKGDQEGEEQSTKSMISAAESSNIPDGIQEKESKQDQDVQKIGEDKNEEVVDDVGAGDVDDDGEVSSTTGSKRRRPLGQLEAGGEEDVGGDDDDGFKTPTGPEHRIPVITECPPAPKKTRRDDSPAKRPQLQSFFYPPVAEI</sequence>
<dbReference type="PANTHER" id="PTHR33142">
    <property type="entry name" value="CYCLIN-DEPENDENT PROTEIN KINASE INHIBITOR SMR13"/>
    <property type="match status" value="1"/>
</dbReference>
<accession>A0AAV1CS86</accession>
<reference evidence="4" key="1">
    <citation type="submission" date="2023-03" db="EMBL/GenBank/DDBJ databases">
        <authorList>
            <person name="Julca I."/>
        </authorList>
    </citation>
    <scope>NUCLEOTIDE SEQUENCE</scope>
</reference>
<dbReference type="PANTHER" id="PTHR33142:SF8">
    <property type="entry name" value="CYCLIN-DEPENDENT PROTEIN KINASE INHIBITOR SMR9"/>
    <property type="match status" value="1"/>
</dbReference>
<keyword evidence="2" id="KW-0131">Cell cycle</keyword>
<feature type="compositionally biased region" description="Acidic residues" evidence="3">
    <location>
        <begin position="87"/>
        <end position="98"/>
    </location>
</feature>
<evidence type="ECO:0000256" key="1">
    <source>
        <dbReference type="ARBA" id="ARBA00023013"/>
    </source>
</evidence>
<organism evidence="4 5">
    <name type="scientific">Oldenlandia corymbosa var. corymbosa</name>
    <dbReference type="NCBI Taxonomy" id="529605"/>
    <lineage>
        <taxon>Eukaryota</taxon>
        <taxon>Viridiplantae</taxon>
        <taxon>Streptophyta</taxon>
        <taxon>Embryophyta</taxon>
        <taxon>Tracheophyta</taxon>
        <taxon>Spermatophyta</taxon>
        <taxon>Magnoliopsida</taxon>
        <taxon>eudicotyledons</taxon>
        <taxon>Gunneridae</taxon>
        <taxon>Pentapetalae</taxon>
        <taxon>asterids</taxon>
        <taxon>lamiids</taxon>
        <taxon>Gentianales</taxon>
        <taxon>Rubiaceae</taxon>
        <taxon>Rubioideae</taxon>
        <taxon>Spermacoceae</taxon>
        <taxon>Hedyotis-Oldenlandia complex</taxon>
        <taxon>Oldenlandia</taxon>
    </lineage>
</organism>
<protein>
    <submittedName>
        <fullName evidence="4">OLC1v1034831C1</fullName>
    </submittedName>
</protein>
<feature type="region of interest" description="Disordered" evidence="3">
    <location>
        <begin position="1"/>
        <end position="146"/>
    </location>
</feature>
<dbReference type="EMBL" id="OX459120">
    <property type="protein sequence ID" value="CAI9098221.1"/>
    <property type="molecule type" value="Genomic_DNA"/>
</dbReference>
<feature type="compositionally biased region" description="Basic and acidic residues" evidence="3">
    <location>
        <begin position="32"/>
        <end position="53"/>
    </location>
</feature>